<dbReference type="EMBL" id="JAPTMU010000023">
    <property type="protein sequence ID" value="KAJ4924411.1"/>
    <property type="molecule type" value="Genomic_DNA"/>
</dbReference>
<accession>A0AAD6AGU1</accession>
<evidence type="ECO:0000313" key="1">
    <source>
        <dbReference type="EMBL" id="KAJ4924411.1"/>
    </source>
</evidence>
<sequence>MRILLPTQTRFVTPGSTELHFYSDRHVRDRVRLHLRRVTENNNTKRRTRETTTAKISSVDRTRPRYGDIRKVTEVAELKTHERTNTISPCLHYSLLYHITITLECISTLSARLVITANVRLGLLMLASSGTEYLIARFTSSN</sequence>
<evidence type="ECO:0000313" key="2">
    <source>
        <dbReference type="Proteomes" id="UP001219934"/>
    </source>
</evidence>
<comment type="caution">
    <text evidence="1">The sequence shown here is derived from an EMBL/GenBank/DDBJ whole genome shotgun (WGS) entry which is preliminary data.</text>
</comment>
<dbReference type="AlphaFoldDB" id="A0AAD6AGU1"/>
<reference evidence="1" key="1">
    <citation type="submission" date="2022-11" db="EMBL/GenBank/DDBJ databases">
        <title>Chromosome-level genome of Pogonophryne albipinna.</title>
        <authorList>
            <person name="Jo E."/>
        </authorList>
    </citation>
    <scope>NUCLEOTIDE SEQUENCE</scope>
    <source>
        <strain evidence="1">SGF0006</strain>
        <tissue evidence="1">Muscle</tissue>
    </source>
</reference>
<name>A0AAD6AGU1_9TELE</name>
<protein>
    <submittedName>
        <fullName evidence="1">Uncharacterized protein</fullName>
    </submittedName>
</protein>
<keyword evidence="2" id="KW-1185">Reference proteome</keyword>
<gene>
    <name evidence="1" type="ORF">JOQ06_000651</name>
</gene>
<organism evidence="1 2">
    <name type="scientific">Pogonophryne albipinna</name>
    <dbReference type="NCBI Taxonomy" id="1090488"/>
    <lineage>
        <taxon>Eukaryota</taxon>
        <taxon>Metazoa</taxon>
        <taxon>Chordata</taxon>
        <taxon>Craniata</taxon>
        <taxon>Vertebrata</taxon>
        <taxon>Euteleostomi</taxon>
        <taxon>Actinopterygii</taxon>
        <taxon>Neopterygii</taxon>
        <taxon>Teleostei</taxon>
        <taxon>Neoteleostei</taxon>
        <taxon>Acanthomorphata</taxon>
        <taxon>Eupercaria</taxon>
        <taxon>Perciformes</taxon>
        <taxon>Notothenioidei</taxon>
        <taxon>Pogonophryne</taxon>
    </lineage>
</organism>
<proteinExistence type="predicted"/>
<dbReference type="Proteomes" id="UP001219934">
    <property type="component" value="Unassembled WGS sequence"/>
</dbReference>